<dbReference type="SUPFAM" id="SSF56112">
    <property type="entry name" value="Protein kinase-like (PK-like)"/>
    <property type="match status" value="1"/>
</dbReference>
<name>I7FNG3_MYCS2</name>
<evidence type="ECO:0000259" key="1">
    <source>
        <dbReference type="SMART" id="SM00587"/>
    </source>
</evidence>
<dbReference type="AlphaFoldDB" id="I7FNG3"/>
<dbReference type="EMBL" id="CP001663">
    <property type="protein sequence ID" value="AFP40243.1"/>
    <property type="molecule type" value="Genomic_DNA"/>
</dbReference>
<dbReference type="InterPro" id="IPR011009">
    <property type="entry name" value="Kinase-like_dom_sf"/>
</dbReference>
<reference evidence="2 3" key="1">
    <citation type="journal article" date="2007" name="Genome Biol.">
        <title>Interrupted coding sequences in Mycobacterium smegmatis: authentic mutations or sequencing errors?</title>
        <authorList>
            <person name="Deshayes C."/>
            <person name="Perrodou E."/>
            <person name="Gallien S."/>
            <person name="Euphrasie D."/>
            <person name="Schaeffer C."/>
            <person name="Van-Dorsselaer A."/>
            <person name="Poch O."/>
            <person name="Lecompte O."/>
            <person name="Reyrat J.M."/>
        </authorList>
    </citation>
    <scope>NUCLEOTIDE SEQUENCE [LARGE SCALE GENOMIC DNA]</scope>
    <source>
        <strain evidence="3">ATCC 700084 / mc(2)155</strain>
    </source>
</reference>
<dbReference type="SMART" id="SM00587">
    <property type="entry name" value="CHK"/>
    <property type="match status" value="1"/>
</dbReference>
<accession>I7FNG3</accession>
<sequence>MDGCDLRERTGADAMTAAVSIPGRPVDVTPSWLSGVLGTEVATAATEPIGTGQTGATYRVTVTYAGDSALPTTFAIKLPSQDDTVRDRVAIGYRSEHAFYTSLAGQVRIPVPHCYHCEIAGEGADFVLVLADMAPAEQGDQIAGCSPAEAALAVRALADLHGPTWCDPQWANFPGIAMPKPEPDSAKGFGDIAKMAADITLDKLGDRLSIGDRETLSASMSVVTPWLLAEPDRFAVLHGDYRLDNMLFDPDRTRVTVVDWQTLGSGLPARDLSYFTATSLDPADRAAAERDLVGEYHRTLLAHGVTGYDRETCWRDYRLGMLQAPLITVLGCAFASSTDRGDDMMVVMAQRGCQAIRELGTLDLIDAAS</sequence>
<dbReference type="PATRIC" id="fig|246196.56.peg.3877"/>
<dbReference type="Gene3D" id="3.90.1200.10">
    <property type="match status" value="1"/>
</dbReference>
<organism evidence="2 3">
    <name type="scientific">Mycolicibacterium smegmatis (strain ATCC 700084 / mc(2)155)</name>
    <name type="common">Mycobacterium smegmatis</name>
    <dbReference type="NCBI Taxonomy" id="246196"/>
    <lineage>
        <taxon>Bacteria</taxon>
        <taxon>Bacillati</taxon>
        <taxon>Actinomycetota</taxon>
        <taxon>Actinomycetes</taxon>
        <taxon>Mycobacteriales</taxon>
        <taxon>Mycobacteriaceae</taxon>
        <taxon>Mycolicibacterium</taxon>
    </lineage>
</organism>
<dbReference type="InterPro" id="IPR015897">
    <property type="entry name" value="CHK_kinase-like"/>
</dbReference>
<evidence type="ECO:0000313" key="3">
    <source>
        <dbReference type="Proteomes" id="UP000006158"/>
    </source>
</evidence>
<proteinExistence type="predicted"/>
<dbReference type="Pfam" id="PF01636">
    <property type="entry name" value="APH"/>
    <property type="match status" value="1"/>
</dbReference>
<dbReference type="KEGG" id="msg:MSMEI_3785"/>
<dbReference type="InterPro" id="IPR052961">
    <property type="entry name" value="Oxido-Kinase-like_Enzymes"/>
</dbReference>
<protein>
    <submittedName>
        <fullName evidence="2">Aminoglycoside phosphotransferase</fullName>
    </submittedName>
</protein>
<dbReference type="InterPro" id="IPR002575">
    <property type="entry name" value="Aminoglycoside_PTrfase"/>
</dbReference>
<reference evidence="2 3" key="2">
    <citation type="journal article" date="2009" name="Genome Res.">
        <title>Ortho-proteogenomics: multiple proteomes investigation through orthology and a new MS-based protocol.</title>
        <authorList>
            <person name="Gallien S."/>
            <person name="Perrodou E."/>
            <person name="Carapito C."/>
            <person name="Deshayes C."/>
            <person name="Reyrat J.M."/>
            <person name="Van Dorsselaer A."/>
            <person name="Poch O."/>
            <person name="Schaeffer C."/>
            <person name="Lecompte O."/>
        </authorList>
    </citation>
    <scope>NUCLEOTIDE SEQUENCE [LARGE SCALE GENOMIC DNA]</scope>
    <source>
        <strain evidence="3">ATCC 700084 / mc(2)155</strain>
    </source>
</reference>
<gene>
    <name evidence="2" type="ordered locus">MSMEI_3785</name>
</gene>
<evidence type="ECO:0000313" key="2">
    <source>
        <dbReference type="EMBL" id="AFP40243.1"/>
    </source>
</evidence>
<feature type="domain" description="CHK kinase-like" evidence="1">
    <location>
        <begin position="128"/>
        <end position="306"/>
    </location>
</feature>
<dbReference type="Proteomes" id="UP000006158">
    <property type="component" value="Chromosome"/>
</dbReference>
<dbReference type="PANTHER" id="PTHR23020">
    <property type="entry name" value="UNCHARACTERIZED NUCLEAR HORMONE RECEPTOR-RELATED"/>
    <property type="match status" value="1"/>
</dbReference>
<dbReference type="PANTHER" id="PTHR23020:SF41">
    <property type="entry name" value="AMINOGLYCOSIDE PHOSPHOTRANSFERASE DOMAIN-CONTAINING PROTEIN"/>
    <property type="match status" value="1"/>
</dbReference>